<dbReference type="EC" id="2.1.1.22" evidence="2"/>
<dbReference type="Pfam" id="PF07942">
    <property type="entry name" value="CARME"/>
    <property type="match status" value="1"/>
</dbReference>
<protein>
    <recommendedName>
        <fullName evidence="2">carnosine N-methyltransferase</fullName>
        <ecNumber evidence="2">2.1.1.22</ecNumber>
    </recommendedName>
</protein>
<evidence type="ECO:0000256" key="1">
    <source>
        <dbReference type="ARBA" id="ARBA00010086"/>
    </source>
</evidence>
<reference evidence="6 7" key="1">
    <citation type="submission" date="2023-07" db="EMBL/GenBank/DDBJ databases">
        <title>Sorghum-associated microbial communities from plants grown in Nebraska, USA.</title>
        <authorList>
            <person name="Schachtman D."/>
        </authorList>
    </citation>
    <scope>NUCLEOTIDE SEQUENCE [LARGE SCALE GENOMIC DNA]</scope>
    <source>
        <strain evidence="6 7">BE190</strain>
    </source>
</reference>
<dbReference type="Proteomes" id="UP001253595">
    <property type="component" value="Unassembled WGS sequence"/>
</dbReference>
<dbReference type="SMART" id="SM01296">
    <property type="entry name" value="N2227"/>
    <property type="match status" value="1"/>
</dbReference>
<keyword evidence="3" id="KW-0489">Methyltransferase</keyword>
<dbReference type="RefSeq" id="WP_310073999.1">
    <property type="nucleotide sequence ID" value="NZ_JAVDVX010000005.1"/>
</dbReference>
<dbReference type="PANTHER" id="PTHR12303:SF6">
    <property type="entry name" value="CARNOSINE N-METHYLTRANSFERASE"/>
    <property type="match status" value="1"/>
</dbReference>
<evidence type="ECO:0000256" key="2">
    <source>
        <dbReference type="ARBA" id="ARBA00012003"/>
    </source>
</evidence>
<keyword evidence="4" id="KW-0808">Transferase</keyword>
<gene>
    <name evidence="6" type="ORF">J2X05_003132</name>
</gene>
<evidence type="ECO:0000256" key="5">
    <source>
        <dbReference type="ARBA" id="ARBA00022691"/>
    </source>
</evidence>
<keyword evidence="7" id="KW-1185">Reference proteome</keyword>
<evidence type="ECO:0000313" key="6">
    <source>
        <dbReference type="EMBL" id="MDR7091106.1"/>
    </source>
</evidence>
<evidence type="ECO:0000313" key="7">
    <source>
        <dbReference type="Proteomes" id="UP001253595"/>
    </source>
</evidence>
<name>A0ABU1V0X8_9GAMM</name>
<sequence>MAQQGLAALHESLSRYDLTDTTRQRLTEIQTASQVNLDTILSLMQKHGINPIPDEQLSQMNPGDLSEYFDLLLRDWAWDSTTNPNPENTAAFERTLADIEKLPQKPARILVLGAGAGRLSWDLHVRLQPEYTLALDANPLVLAAADELVHQRQTIAIGEFKNFPQIGFQHAHCWQLEPPHDTDNARSTWFPLGANVWQLPFARDSFDLIITPWFIDVNGGDVRDLIAIIYENLAPGGHWLNSGPLLFTRHLPVQLKYTATEIKEFLSLAGFTLIEESITNTDYLRSPLEARFRQEQVWTFRAAKPEARQEAPIIAGALTAWLVMHHLPIPKNNYSSKDSHPLIDAILSLVDGNRSINDICYEVGPHLPQDIPVKDVVVTLFGQILSE</sequence>
<keyword evidence="5" id="KW-0949">S-adenosyl-L-methionine</keyword>
<evidence type="ECO:0000256" key="4">
    <source>
        <dbReference type="ARBA" id="ARBA00022679"/>
    </source>
</evidence>
<dbReference type="SUPFAM" id="SSF53335">
    <property type="entry name" value="S-adenosyl-L-methionine-dependent methyltransferases"/>
    <property type="match status" value="1"/>
</dbReference>
<organism evidence="6 7">
    <name type="scientific">Cellvibrio fibrivorans</name>
    <dbReference type="NCBI Taxonomy" id="126350"/>
    <lineage>
        <taxon>Bacteria</taxon>
        <taxon>Pseudomonadati</taxon>
        <taxon>Pseudomonadota</taxon>
        <taxon>Gammaproteobacteria</taxon>
        <taxon>Cellvibrionales</taxon>
        <taxon>Cellvibrionaceae</taxon>
        <taxon>Cellvibrio</taxon>
    </lineage>
</organism>
<proteinExistence type="inferred from homology"/>
<evidence type="ECO:0000256" key="3">
    <source>
        <dbReference type="ARBA" id="ARBA00022603"/>
    </source>
</evidence>
<comment type="similarity">
    <text evidence="1">Belongs to the carnosine N-methyltransferase family.</text>
</comment>
<dbReference type="PANTHER" id="PTHR12303">
    <property type="entry name" value="CARNOSINE N-METHYLTRANSFERASE"/>
    <property type="match status" value="1"/>
</dbReference>
<dbReference type="EMBL" id="JAVDVX010000005">
    <property type="protein sequence ID" value="MDR7091106.1"/>
    <property type="molecule type" value="Genomic_DNA"/>
</dbReference>
<dbReference type="InterPro" id="IPR012901">
    <property type="entry name" value="CARME"/>
</dbReference>
<accession>A0ABU1V0X8</accession>
<dbReference type="InterPro" id="IPR029063">
    <property type="entry name" value="SAM-dependent_MTases_sf"/>
</dbReference>
<dbReference type="Gene3D" id="3.40.50.150">
    <property type="entry name" value="Vaccinia Virus protein VP39"/>
    <property type="match status" value="1"/>
</dbReference>
<comment type="caution">
    <text evidence="6">The sequence shown here is derived from an EMBL/GenBank/DDBJ whole genome shotgun (WGS) entry which is preliminary data.</text>
</comment>